<dbReference type="GO" id="GO:0008270">
    <property type="term" value="F:zinc ion binding"/>
    <property type="evidence" value="ECO:0007669"/>
    <property type="project" value="UniProtKB-KW"/>
</dbReference>
<dbReference type="Gene3D" id="1.20.120.910">
    <property type="entry name" value="DksA, coiled-coil domain"/>
    <property type="match status" value="1"/>
</dbReference>
<dbReference type="AlphaFoldDB" id="A0A6N2RNF2"/>
<dbReference type="EMBL" id="CACRSS010000002">
    <property type="protein sequence ID" value="VYS81345.1"/>
    <property type="molecule type" value="Genomic_DNA"/>
</dbReference>
<proteinExistence type="predicted"/>
<feature type="compositionally biased region" description="Basic and acidic residues" evidence="2">
    <location>
        <begin position="1"/>
        <end position="13"/>
    </location>
</feature>
<feature type="compositionally biased region" description="Low complexity" evidence="2">
    <location>
        <begin position="83"/>
        <end position="98"/>
    </location>
</feature>
<dbReference type="PANTHER" id="PTHR33823">
    <property type="entry name" value="RNA POLYMERASE-BINDING TRANSCRIPTION FACTOR DKSA-RELATED"/>
    <property type="match status" value="1"/>
</dbReference>
<accession>A0A6N2RNF2</accession>
<evidence type="ECO:0000256" key="1">
    <source>
        <dbReference type="PROSITE-ProRule" id="PRU00510"/>
    </source>
</evidence>
<name>A0A6N2RNF2_9BACT</name>
<evidence type="ECO:0000313" key="3">
    <source>
        <dbReference type="EMBL" id="VYS81345.1"/>
    </source>
</evidence>
<dbReference type="SUPFAM" id="SSF57716">
    <property type="entry name" value="Glucocorticoid receptor-like (DNA-binding domain)"/>
    <property type="match status" value="1"/>
</dbReference>
<feature type="region of interest" description="Disordered" evidence="2">
    <location>
        <begin position="150"/>
        <end position="172"/>
    </location>
</feature>
<dbReference type="RefSeq" id="WP_180971772.1">
    <property type="nucleotide sequence ID" value="NZ_CACRSS010000002.1"/>
</dbReference>
<feature type="region of interest" description="Disordered" evidence="2">
    <location>
        <begin position="1"/>
        <end position="25"/>
    </location>
</feature>
<reference evidence="3" key="1">
    <citation type="submission" date="2019-11" db="EMBL/GenBank/DDBJ databases">
        <authorList>
            <person name="Feng L."/>
        </authorList>
    </citation>
    <scope>NUCLEOTIDE SEQUENCE</scope>
    <source>
        <strain evidence="3">AMuciniphilaLFYP55</strain>
    </source>
</reference>
<evidence type="ECO:0000256" key="2">
    <source>
        <dbReference type="SAM" id="MobiDB-lite"/>
    </source>
</evidence>
<gene>
    <name evidence="3" type="primary">yocK</name>
    <name evidence="3" type="ORF">AMLFYP55_01674</name>
</gene>
<organism evidence="3">
    <name type="scientific">Akkermansia muciniphila</name>
    <dbReference type="NCBI Taxonomy" id="239935"/>
    <lineage>
        <taxon>Bacteria</taxon>
        <taxon>Pseudomonadati</taxon>
        <taxon>Verrucomicrobiota</taxon>
        <taxon>Verrucomicrobiia</taxon>
        <taxon>Verrucomicrobiales</taxon>
        <taxon>Akkermansiaceae</taxon>
        <taxon>Akkermansia</taxon>
    </lineage>
</organism>
<feature type="zinc finger region" description="dksA C4-type" evidence="1">
    <location>
        <begin position="210"/>
        <end position="234"/>
    </location>
</feature>
<dbReference type="PROSITE" id="PS01102">
    <property type="entry name" value="ZF_DKSA_1"/>
    <property type="match status" value="1"/>
</dbReference>
<dbReference type="SUPFAM" id="SSF109635">
    <property type="entry name" value="DnaK suppressor protein DksA, alpha-hairpin domain"/>
    <property type="match status" value="1"/>
</dbReference>
<protein>
    <submittedName>
        <fullName evidence="3">General stress protein 16O</fullName>
    </submittedName>
</protein>
<dbReference type="InterPro" id="IPR037187">
    <property type="entry name" value="DnaK_N"/>
</dbReference>
<dbReference type="PROSITE" id="PS51128">
    <property type="entry name" value="ZF_DKSA_2"/>
    <property type="match status" value="1"/>
</dbReference>
<dbReference type="InterPro" id="IPR020458">
    <property type="entry name" value="Znf_DskA_TraR_CS"/>
</dbReference>
<feature type="region of interest" description="Disordered" evidence="2">
    <location>
        <begin position="47"/>
        <end position="104"/>
    </location>
</feature>
<dbReference type="PANTHER" id="PTHR33823:SF4">
    <property type="entry name" value="GENERAL STRESS PROTEIN 16O"/>
    <property type="match status" value="1"/>
</dbReference>
<sequence>MPTPKKTDSKTVAKEAPAPKKKTCGKSACKTAVEQEAPARKKCCRKKAAEPEKAAKPAKKAVAPAAAVEKKTEPKTARKAPARKIASSPAAPAPAAAKNELTDEQTEAIAAAKAELAANPEWEPFVQMQRQHLMDLRDRALDNMSGVARDTLRNHPEGSEASGSGEHQADAGSDAYDRDFALSLLSKEQDGLYEIEQALARIDNGTYGICEMSYKVIPILRLEAIPFARLTVECQAQWEKEKGQNARFRPRVALGFAGGQNDVDLSVSLDDDEE</sequence>